<dbReference type="PROSITE" id="PS00552">
    <property type="entry name" value="HTH_MERR_1"/>
    <property type="match status" value="1"/>
</dbReference>
<dbReference type="OrthoDB" id="9808480at2"/>
<dbReference type="InterPro" id="IPR047057">
    <property type="entry name" value="MerR_fam"/>
</dbReference>
<keyword evidence="6" id="KW-1185">Reference proteome</keyword>
<evidence type="ECO:0000313" key="6">
    <source>
        <dbReference type="Proteomes" id="UP000027318"/>
    </source>
</evidence>
<accession>A0A063Y1U4</accession>
<dbReference type="SUPFAM" id="SSF46955">
    <property type="entry name" value="Putative DNA-binding domain"/>
    <property type="match status" value="1"/>
</dbReference>
<dbReference type="EMBL" id="JMSZ01000032">
    <property type="protein sequence ID" value="KDE39130.1"/>
    <property type="molecule type" value="Genomic_DNA"/>
</dbReference>
<dbReference type="RefSeq" id="WP_051632752.1">
    <property type="nucleotide sequence ID" value="NZ_JBKBNO010000002.1"/>
</dbReference>
<proteinExistence type="predicted"/>
<evidence type="ECO:0000256" key="1">
    <source>
        <dbReference type="ARBA" id="ARBA00023015"/>
    </source>
</evidence>
<evidence type="ECO:0000256" key="2">
    <source>
        <dbReference type="ARBA" id="ARBA00023125"/>
    </source>
</evidence>
<feature type="domain" description="HTH merR-type" evidence="4">
    <location>
        <begin position="1"/>
        <end position="73"/>
    </location>
</feature>
<dbReference type="GO" id="GO:0003700">
    <property type="term" value="F:DNA-binding transcription factor activity"/>
    <property type="evidence" value="ECO:0007669"/>
    <property type="project" value="InterPro"/>
</dbReference>
<dbReference type="PANTHER" id="PTHR30204:SF94">
    <property type="entry name" value="HEAVY METAL-DEPENDENT TRANSCRIPTIONAL REGULATOR HI_0293-RELATED"/>
    <property type="match status" value="1"/>
</dbReference>
<evidence type="ECO:0000256" key="3">
    <source>
        <dbReference type="ARBA" id="ARBA00023163"/>
    </source>
</evidence>
<dbReference type="Pfam" id="PF09278">
    <property type="entry name" value="MerR-DNA-bind"/>
    <property type="match status" value="1"/>
</dbReference>
<sequence length="152" mass="17133">MSDILRIGQVAGLTGCSVESIRHYEKLGLLRPPKRSAQGYRYYDQHSVERIGFIRHGRALGLDLHTIQALLNLADNPDADCTAADDIASHHLEQLEQRIEALQALADELRQLVHQCRGGHTRDCRIIQTLFQPTETTNKTGFRESEFEQGLS</sequence>
<evidence type="ECO:0000313" key="5">
    <source>
        <dbReference type="EMBL" id="KDE39130.1"/>
    </source>
</evidence>
<dbReference type="AlphaFoldDB" id="A0A063Y1U4"/>
<protein>
    <submittedName>
        <fullName evidence="5">Transcriptional regulator, MerR family</fullName>
    </submittedName>
</protein>
<reference evidence="5 6" key="1">
    <citation type="journal article" date="2005" name="Int. J. Syst. Evol. Microbiol.">
        <title>Nitrincola lacisaponensis gen. nov., sp. nov., a novel alkaliphilic bacterium isolated from an alkaline, saline lake.</title>
        <authorList>
            <person name="Dimitriu P.A."/>
            <person name="Shukla S.K."/>
            <person name="Conradt J."/>
            <person name="Marquez M.C."/>
            <person name="Ventosa A."/>
            <person name="Maglia A."/>
            <person name="Peyton B.M."/>
            <person name="Pinkart H.C."/>
            <person name="Mormile M.R."/>
        </authorList>
    </citation>
    <scope>NUCLEOTIDE SEQUENCE [LARGE SCALE GENOMIC DNA]</scope>
    <source>
        <strain evidence="5 6">4CA</strain>
    </source>
</reference>
<comment type="caution">
    <text evidence="5">The sequence shown here is derived from an EMBL/GenBank/DDBJ whole genome shotgun (WGS) entry which is preliminary data.</text>
</comment>
<gene>
    <name evidence="5" type="ORF">ADINL_2259</name>
</gene>
<keyword evidence="2" id="KW-0238">DNA-binding</keyword>
<dbReference type="InterPro" id="IPR015358">
    <property type="entry name" value="Tscrpt_reg_MerR_DNA-bd"/>
</dbReference>
<name>A0A063Y1U4_9GAMM</name>
<dbReference type="InterPro" id="IPR009061">
    <property type="entry name" value="DNA-bd_dom_put_sf"/>
</dbReference>
<dbReference type="PRINTS" id="PR00040">
    <property type="entry name" value="HTHMERR"/>
</dbReference>
<dbReference type="GO" id="GO:0003677">
    <property type="term" value="F:DNA binding"/>
    <property type="evidence" value="ECO:0007669"/>
    <property type="project" value="UniProtKB-KW"/>
</dbReference>
<dbReference type="PROSITE" id="PS50937">
    <property type="entry name" value="HTH_MERR_2"/>
    <property type="match status" value="1"/>
</dbReference>
<organism evidence="5 6">
    <name type="scientific">Nitrincola lacisaponensis</name>
    <dbReference type="NCBI Taxonomy" id="267850"/>
    <lineage>
        <taxon>Bacteria</taxon>
        <taxon>Pseudomonadati</taxon>
        <taxon>Pseudomonadota</taxon>
        <taxon>Gammaproteobacteria</taxon>
        <taxon>Oceanospirillales</taxon>
        <taxon>Oceanospirillaceae</taxon>
        <taxon>Nitrincola</taxon>
    </lineage>
</organism>
<dbReference type="SMART" id="SM00422">
    <property type="entry name" value="HTH_MERR"/>
    <property type="match status" value="1"/>
</dbReference>
<evidence type="ECO:0000259" key="4">
    <source>
        <dbReference type="PROSITE" id="PS50937"/>
    </source>
</evidence>
<dbReference type="STRING" id="267850.ADINL_2259"/>
<keyword evidence="3" id="KW-0804">Transcription</keyword>
<keyword evidence="1" id="KW-0805">Transcription regulation</keyword>
<dbReference type="Pfam" id="PF00376">
    <property type="entry name" value="MerR"/>
    <property type="match status" value="1"/>
</dbReference>
<dbReference type="PANTHER" id="PTHR30204">
    <property type="entry name" value="REDOX-CYCLING DRUG-SENSING TRANSCRIPTIONAL ACTIVATOR SOXR"/>
    <property type="match status" value="1"/>
</dbReference>
<dbReference type="PATRIC" id="fig|267850.7.peg.2227"/>
<dbReference type="InterPro" id="IPR000551">
    <property type="entry name" value="MerR-type_HTH_dom"/>
</dbReference>
<dbReference type="Gene3D" id="1.10.1660.10">
    <property type="match status" value="1"/>
</dbReference>
<dbReference type="CDD" id="cd04785">
    <property type="entry name" value="HTH_CadR-PbrR-like"/>
    <property type="match status" value="1"/>
</dbReference>
<dbReference type="Proteomes" id="UP000027318">
    <property type="component" value="Unassembled WGS sequence"/>
</dbReference>